<dbReference type="InterPro" id="IPR002130">
    <property type="entry name" value="Cyclophilin-type_PPIase_dom"/>
</dbReference>
<dbReference type="PANTHER" id="PTHR11071:SF561">
    <property type="entry name" value="PEPTIDYL-PROLYL CIS-TRANS ISOMERASE D-RELATED"/>
    <property type="match status" value="1"/>
</dbReference>
<evidence type="ECO:0000256" key="2">
    <source>
        <dbReference type="ARBA" id="ARBA00013194"/>
    </source>
</evidence>
<comment type="caution">
    <text evidence="6">The sequence shown here is derived from an EMBL/GenBank/DDBJ whole genome shotgun (WGS) entry which is preliminary data.</text>
</comment>
<comment type="catalytic activity">
    <reaction evidence="1">
        <text>[protein]-peptidylproline (omega=180) = [protein]-peptidylproline (omega=0)</text>
        <dbReference type="Rhea" id="RHEA:16237"/>
        <dbReference type="Rhea" id="RHEA-COMP:10747"/>
        <dbReference type="Rhea" id="RHEA-COMP:10748"/>
        <dbReference type="ChEBI" id="CHEBI:83833"/>
        <dbReference type="ChEBI" id="CHEBI:83834"/>
        <dbReference type="EC" id="5.2.1.8"/>
    </reaction>
</comment>
<reference evidence="6" key="1">
    <citation type="journal article" date="2021" name="Sci. Rep.">
        <title>Diploid genomic architecture of Nitzschia inconspicua, an elite biomass production diatom.</title>
        <authorList>
            <person name="Oliver A."/>
            <person name="Podell S."/>
            <person name="Pinowska A."/>
            <person name="Traller J.C."/>
            <person name="Smith S.R."/>
            <person name="McClure R."/>
            <person name="Beliaev A."/>
            <person name="Bohutskyi P."/>
            <person name="Hill E.A."/>
            <person name="Rabines A."/>
            <person name="Zheng H."/>
            <person name="Allen L.Z."/>
            <person name="Kuo A."/>
            <person name="Grigoriev I.V."/>
            <person name="Allen A.E."/>
            <person name="Hazlebeck D."/>
            <person name="Allen E.E."/>
        </authorList>
    </citation>
    <scope>NUCLEOTIDE SEQUENCE</scope>
    <source>
        <strain evidence="6">Hildebrandi</strain>
    </source>
</reference>
<name>A0A9K3Q0U9_9STRA</name>
<dbReference type="GO" id="GO:0016018">
    <property type="term" value="F:cyclosporin A binding"/>
    <property type="evidence" value="ECO:0007669"/>
    <property type="project" value="TreeGrafter"/>
</dbReference>
<gene>
    <name evidence="6" type="ORF">IV203_029326</name>
</gene>
<dbReference type="InterPro" id="IPR024936">
    <property type="entry name" value="Cyclophilin-type_PPIase"/>
</dbReference>
<dbReference type="InterPro" id="IPR020892">
    <property type="entry name" value="Cyclophilin-type_PPIase_CS"/>
</dbReference>
<evidence type="ECO:0000313" key="6">
    <source>
        <dbReference type="EMBL" id="KAG7366656.1"/>
    </source>
</evidence>
<dbReference type="PROSITE" id="PS50072">
    <property type="entry name" value="CSA_PPIASE_2"/>
    <property type="match status" value="1"/>
</dbReference>
<reference evidence="6" key="2">
    <citation type="submission" date="2021-04" db="EMBL/GenBank/DDBJ databases">
        <authorList>
            <person name="Podell S."/>
        </authorList>
    </citation>
    <scope>NUCLEOTIDE SEQUENCE</scope>
    <source>
        <strain evidence="6">Hildebrandi</strain>
    </source>
</reference>
<dbReference type="EMBL" id="JAGRRH010000007">
    <property type="protein sequence ID" value="KAG7366656.1"/>
    <property type="molecule type" value="Genomic_DNA"/>
</dbReference>
<organism evidence="6 7">
    <name type="scientific">Nitzschia inconspicua</name>
    <dbReference type="NCBI Taxonomy" id="303405"/>
    <lineage>
        <taxon>Eukaryota</taxon>
        <taxon>Sar</taxon>
        <taxon>Stramenopiles</taxon>
        <taxon>Ochrophyta</taxon>
        <taxon>Bacillariophyta</taxon>
        <taxon>Bacillariophyceae</taxon>
        <taxon>Bacillariophycidae</taxon>
        <taxon>Bacillariales</taxon>
        <taxon>Bacillariaceae</taxon>
        <taxon>Nitzschia</taxon>
    </lineage>
</organism>
<sequence length="190" mass="20719">MDGPDPNVMAAIDRGNCVVFFDVVAGEGKNSSDLGRIKMELFVKDCPKTCENFRQFCTGEFLRNEQPTGYLNCTFHRVIKGFVLQGGDFVNHDGTGKLSIYGPTFPDENLTTHKHDQAGMLSMANSGPNSNGCQFFITCAPAPHLDGKHTVFGKILDDGNSMLTVRKCEAVPTNGTTPRIPLRISQCGEL</sequence>
<dbReference type="Pfam" id="PF00160">
    <property type="entry name" value="Pro_isomerase"/>
    <property type="match status" value="1"/>
</dbReference>
<keyword evidence="7" id="KW-1185">Reference proteome</keyword>
<dbReference type="FunFam" id="2.40.100.10:FF:000025">
    <property type="entry name" value="Peptidyl-prolyl cis-trans isomerase CYP19-2"/>
    <property type="match status" value="1"/>
</dbReference>
<dbReference type="AlphaFoldDB" id="A0A9K3Q0U9"/>
<evidence type="ECO:0000256" key="3">
    <source>
        <dbReference type="ARBA" id="ARBA00023110"/>
    </source>
</evidence>
<accession>A0A9K3Q0U9</accession>
<evidence type="ECO:0000256" key="4">
    <source>
        <dbReference type="ARBA" id="ARBA00023235"/>
    </source>
</evidence>
<evidence type="ECO:0000259" key="5">
    <source>
        <dbReference type="PROSITE" id="PS50072"/>
    </source>
</evidence>
<dbReference type="GO" id="GO:0006457">
    <property type="term" value="P:protein folding"/>
    <property type="evidence" value="ECO:0007669"/>
    <property type="project" value="InterPro"/>
</dbReference>
<dbReference type="OrthoDB" id="193499at2759"/>
<feature type="domain" description="PPIase cyclophilin-type" evidence="5">
    <location>
        <begin position="30"/>
        <end position="189"/>
    </location>
</feature>
<dbReference type="PANTHER" id="PTHR11071">
    <property type="entry name" value="PEPTIDYL-PROLYL CIS-TRANS ISOMERASE"/>
    <property type="match status" value="1"/>
</dbReference>
<dbReference type="PROSITE" id="PS00170">
    <property type="entry name" value="CSA_PPIASE_1"/>
    <property type="match status" value="1"/>
</dbReference>
<protein>
    <recommendedName>
        <fullName evidence="2">peptidylprolyl isomerase</fullName>
        <ecNumber evidence="2">5.2.1.8</ecNumber>
    </recommendedName>
</protein>
<proteinExistence type="predicted"/>
<dbReference type="GO" id="GO:0003755">
    <property type="term" value="F:peptidyl-prolyl cis-trans isomerase activity"/>
    <property type="evidence" value="ECO:0007669"/>
    <property type="project" value="UniProtKB-KW"/>
</dbReference>
<dbReference type="EC" id="5.2.1.8" evidence="2"/>
<keyword evidence="4 6" id="KW-0413">Isomerase</keyword>
<dbReference type="GO" id="GO:0005737">
    <property type="term" value="C:cytoplasm"/>
    <property type="evidence" value="ECO:0007669"/>
    <property type="project" value="TreeGrafter"/>
</dbReference>
<dbReference type="Proteomes" id="UP000693970">
    <property type="component" value="Unassembled WGS sequence"/>
</dbReference>
<keyword evidence="3" id="KW-0697">Rotamase</keyword>
<dbReference type="PIRSF" id="PIRSF001467">
    <property type="entry name" value="Peptidylpro_ismrse"/>
    <property type="match status" value="1"/>
</dbReference>
<evidence type="ECO:0000256" key="1">
    <source>
        <dbReference type="ARBA" id="ARBA00000971"/>
    </source>
</evidence>
<evidence type="ECO:0000313" key="7">
    <source>
        <dbReference type="Proteomes" id="UP000693970"/>
    </source>
</evidence>